<dbReference type="InterPro" id="IPR047650">
    <property type="entry name" value="Transpos_IS110"/>
</dbReference>
<evidence type="ECO:0000259" key="1">
    <source>
        <dbReference type="Pfam" id="PF01548"/>
    </source>
</evidence>
<reference evidence="3" key="1">
    <citation type="submission" date="2020-02" db="EMBL/GenBank/DDBJ databases">
        <authorList>
            <person name="Meier V. D."/>
        </authorList>
    </citation>
    <scope>NUCLEOTIDE SEQUENCE</scope>
    <source>
        <strain evidence="3">AVDCRST_MAG10</strain>
    </source>
</reference>
<evidence type="ECO:0000313" key="3">
    <source>
        <dbReference type="EMBL" id="CAA9235468.1"/>
    </source>
</evidence>
<feature type="domain" description="Transposase IS116/IS110/IS902 C-terminal" evidence="2">
    <location>
        <begin position="230"/>
        <end position="312"/>
    </location>
</feature>
<dbReference type="EMBL" id="CADCTB010000092">
    <property type="protein sequence ID" value="CAA9235468.1"/>
    <property type="molecule type" value="Genomic_DNA"/>
</dbReference>
<dbReference type="InterPro" id="IPR003346">
    <property type="entry name" value="Transposase_20"/>
</dbReference>
<dbReference type="Pfam" id="PF01548">
    <property type="entry name" value="DEDD_Tnp_IS110"/>
    <property type="match status" value="1"/>
</dbReference>
<dbReference type="NCBIfam" id="NF033542">
    <property type="entry name" value="transpos_IS110"/>
    <property type="match status" value="1"/>
</dbReference>
<dbReference type="GO" id="GO:0006313">
    <property type="term" value="P:DNA transposition"/>
    <property type="evidence" value="ECO:0007669"/>
    <property type="project" value="InterPro"/>
</dbReference>
<name>A0A6J4HVX5_9ACTN</name>
<gene>
    <name evidence="3" type="ORF">AVDCRST_MAG10-1402</name>
</gene>
<dbReference type="Pfam" id="PF02371">
    <property type="entry name" value="Transposase_20"/>
    <property type="match status" value="1"/>
</dbReference>
<protein>
    <submittedName>
        <fullName evidence="3">Mobile element protein</fullName>
    </submittedName>
</protein>
<dbReference type="GO" id="GO:0003677">
    <property type="term" value="F:DNA binding"/>
    <property type="evidence" value="ECO:0007669"/>
    <property type="project" value="InterPro"/>
</dbReference>
<accession>A0A6J4HVX5</accession>
<evidence type="ECO:0000259" key="2">
    <source>
        <dbReference type="Pfam" id="PF02371"/>
    </source>
</evidence>
<dbReference type="PANTHER" id="PTHR33055">
    <property type="entry name" value="TRANSPOSASE FOR INSERTION SEQUENCE ELEMENT IS1111A"/>
    <property type="match status" value="1"/>
</dbReference>
<dbReference type="PANTHER" id="PTHR33055:SF16">
    <property type="entry name" value="TRANSPOSASE FOR INSERTION SEQUENCE ELEMENT IS1547"/>
    <property type="match status" value="1"/>
</dbReference>
<sequence length="345" mass="37056">MTIVESRAVTGGVDTHRDTHVAAALDGIGGLLGVESFPTTPAGYRMLLDWLNSFGTVERVGIEGTGSYGAGLARHLQALGLSVIEVNRADRSARRREGKSDPLDAISAARAALSGRATGASKGRDGSVEAIRTLMVTKRSARRDRTSTINQMRALVATAPDDVRARIACHTTLSLVAEAAAMRPRPGEVVDYATRIALRELGRRAEYLAAQIGRIDGMLGPLLLARAPSLLALPGVGPDSAAILLIAAGDHPDRMRSEAAWAHLCGVAPIPASSGKITRRRLNPAGDRQANHALWRIVLTRMSFEPRTRAYVARRTDGGKSKLEIIRCLKRYVAREVYPHLRSSL</sequence>
<feature type="domain" description="Transposase IS110-like N-terminal" evidence="1">
    <location>
        <begin position="12"/>
        <end position="156"/>
    </location>
</feature>
<organism evidence="3">
    <name type="scientific">uncultured Acidimicrobiales bacterium</name>
    <dbReference type="NCBI Taxonomy" id="310071"/>
    <lineage>
        <taxon>Bacteria</taxon>
        <taxon>Bacillati</taxon>
        <taxon>Actinomycetota</taxon>
        <taxon>Acidimicrobiia</taxon>
        <taxon>Acidimicrobiales</taxon>
        <taxon>environmental samples</taxon>
    </lineage>
</organism>
<proteinExistence type="predicted"/>
<dbReference type="GO" id="GO:0004803">
    <property type="term" value="F:transposase activity"/>
    <property type="evidence" value="ECO:0007669"/>
    <property type="project" value="InterPro"/>
</dbReference>
<dbReference type="InterPro" id="IPR002525">
    <property type="entry name" value="Transp_IS110-like_N"/>
</dbReference>
<dbReference type="AlphaFoldDB" id="A0A6J4HVX5"/>